<dbReference type="AlphaFoldDB" id="A0A371DGX3"/>
<accession>A0A371DGX3</accession>
<gene>
    <name evidence="1" type="ORF">OH76DRAFT_1481274</name>
</gene>
<sequence length="206" mass="22500">MSESHRLRPSLSGTYWHRNPVYFLLSHFGTGPVFLSLFDPKPDYGFATAPRDLANRLDDSGCLRLIANRSKLVVIPRAATSSPWSLWRGRVRSPVLGDHGGGFEELEAALGCTKVTIRPSLVGIRAAAQGRTTGTTAREASQAHDIRLADRLAADEFVLLQITYADADATPTDQKSSLCAPEVVLLLRQDMQDPDDALPRRTVSAC</sequence>
<protein>
    <submittedName>
        <fullName evidence="1">Uncharacterized protein</fullName>
    </submittedName>
</protein>
<proteinExistence type="predicted"/>
<dbReference type="EMBL" id="KZ857393">
    <property type="protein sequence ID" value="RDX51758.1"/>
    <property type="molecule type" value="Genomic_DNA"/>
</dbReference>
<evidence type="ECO:0000313" key="2">
    <source>
        <dbReference type="Proteomes" id="UP000256964"/>
    </source>
</evidence>
<name>A0A371DGX3_9APHY</name>
<evidence type="ECO:0000313" key="1">
    <source>
        <dbReference type="EMBL" id="RDX51758.1"/>
    </source>
</evidence>
<organism evidence="1 2">
    <name type="scientific">Lentinus brumalis</name>
    <dbReference type="NCBI Taxonomy" id="2498619"/>
    <lineage>
        <taxon>Eukaryota</taxon>
        <taxon>Fungi</taxon>
        <taxon>Dikarya</taxon>
        <taxon>Basidiomycota</taxon>
        <taxon>Agaricomycotina</taxon>
        <taxon>Agaricomycetes</taxon>
        <taxon>Polyporales</taxon>
        <taxon>Polyporaceae</taxon>
        <taxon>Lentinus</taxon>
    </lineage>
</organism>
<keyword evidence="2" id="KW-1185">Reference proteome</keyword>
<reference evidence="1 2" key="1">
    <citation type="journal article" date="2018" name="Biotechnol. Biofuels">
        <title>Integrative visual omics of the white-rot fungus Polyporus brumalis exposes the biotechnological potential of its oxidative enzymes for delignifying raw plant biomass.</title>
        <authorList>
            <person name="Miyauchi S."/>
            <person name="Rancon A."/>
            <person name="Drula E."/>
            <person name="Hage H."/>
            <person name="Chaduli D."/>
            <person name="Favel A."/>
            <person name="Grisel S."/>
            <person name="Henrissat B."/>
            <person name="Herpoel-Gimbert I."/>
            <person name="Ruiz-Duenas F.J."/>
            <person name="Chevret D."/>
            <person name="Hainaut M."/>
            <person name="Lin J."/>
            <person name="Wang M."/>
            <person name="Pangilinan J."/>
            <person name="Lipzen A."/>
            <person name="Lesage-Meessen L."/>
            <person name="Navarro D."/>
            <person name="Riley R."/>
            <person name="Grigoriev I.V."/>
            <person name="Zhou S."/>
            <person name="Raouche S."/>
            <person name="Rosso M.N."/>
        </authorList>
    </citation>
    <scope>NUCLEOTIDE SEQUENCE [LARGE SCALE GENOMIC DNA]</scope>
    <source>
        <strain evidence="1 2">BRFM 1820</strain>
    </source>
</reference>
<dbReference type="Proteomes" id="UP000256964">
    <property type="component" value="Unassembled WGS sequence"/>
</dbReference>